<keyword evidence="6" id="KW-1185">Reference proteome</keyword>
<sequence>MRLSLFAGLWLACAPLLAAASCVDGAVFADTNGNGLRDAGEQPLPGIAVSDGEHLVRTDAQGRYRLPASTQPTVFVIKPAGYRAAARADGLPDIWRPGSAPAAFKGKRPADADAQCPPFALVPDADAPASFQTLLMADSQTSNALDVGYFERDLIAPLRGTHQARLGLTLGDITNDDPALYPALVAAVTSLRVPWLHVPGNHDMDVDARSDATSLASYHRALGPDTYAWEERTMVFIGLDDIIAQPGQKPAYIGGLREDQFAFLERYLPTVPEDKLLVIGVHIPLFDHRFREADRKRLFALLENRANRLILSGHTHEQSQTFWDAARGWNGATPLHEYNVGAACGAFWSGVKDAQGIPDTTMADGTPNGYGLLNVQPQGRYSVEYRAARAPASEQIALHAPRVLRRGAYPAWGVYANVFMGYDGLPVEFRVDDGPWLPMKRIEQPDPRLLQENIADDLATALRGYDRSPEATPSSHLWRAALPTTLAEGEHTVEVRTTLNGTVYSRRTTYRLQNATP</sequence>
<dbReference type="SUPFAM" id="SSF56300">
    <property type="entry name" value="Metallo-dependent phosphatases"/>
    <property type="match status" value="1"/>
</dbReference>
<evidence type="ECO:0000259" key="2">
    <source>
        <dbReference type="Pfam" id="PF00149"/>
    </source>
</evidence>
<dbReference type="InterPro" id="IPR029052">
    <property type="entry name" value="Metallo-depent_PP-like"/>
</dbReference>
<feature type="domain" description="Calcineurin-like phosphoesterase N-terminal" evidence="4">
    <location>
        <begin position="39"/>
        <end position="99"/>
    </location>
</feature>
<reference evidence="5 6" key="1">
    <citation type="submission" date="2015-10" db="EMBL/GenBank/DDBJ databases">
        <title>Genome sequencing and analysis of members of genus Stenotrophomonas.</title>
        <authorList>
            <person name="Patil P.P."/>
            <person name="Midha S."/>
            <person name="Patil P.B."/>
        </authorList>
    </citation>
    <scope>NUCLEOTIDE SEQUENCE [LARGE SCALE GENOMIC DNA]</scope>
    <source>
        <strain evidence="5 6">JCM 9942</strain>
    </source>
</reference>
<dbReference type="Proteomes" id="UP000050836">
    <property type="component" value="Unassembled WGS sequence"/>
</dbReference>
<evidence type="ECO:0000313" key="6">
    <source>
        <dbReference type="Proteomes" id="UP000050836"/>
    </source>
</evidence>
<feature type="chain" id="PRO_5006390726" evidence="1">
    <location>
        <begin position="19"/>
        <end position="517"/>
    </location>
</feature>
<dbReference type="GO" id="GO:0016787">
    <property type="term" value="F:hydrolase activity"/>
    <property type="evidence" value="ECO:0007669"/>
    <property type="project" value="InterPro"/>
</dbReference>
<evidence type="ECO:0000313" key="5">
    <source>
        <dbReference type="EMBL" id="KRG40273.1"/>
    </source>
</evidence>
<dbReference type="EMBL" id="LLXS01000037">
    <property type="protein sequence ID" value="KRG40273.1"/>
    <property type="molecule type" value="Genomic_DNA"/>
</dbReference>
<dbReference type="AlphaFoldDB" id="A0A0R0AFY6"/>
<dbReference type="InterPro" id="IPR032288">
    <property type="entry name" value="Metallophos_C"/>
</dbReference>
<feature type="domain" description="Calcineurin-like phosphoesterase" evidence="2">
    <location>
        <begin position="170"/>
        <end position="317"/>
    </location>
</feature>
<dbReference type="InterPro" id="IPR051918">
    <property type="entry name" value="STPP_CPPED1"/>
</dbReference>
<dbReference type="PANTHER" id="PTHR43143:SF6">
    <property type="entry name" value="BLL3016 PROTEIN"/>
    <property type="match status" value="1"/>
</dbReference>
<dbReference type="Pfam" id="PF16371">
    <property type="entry name" value="MetallophosN"/>
    <property type="match status" value="1"/>
</dbReference>
<dbReference type="RefSeq" id="WP_057506329.1">
    <property type="nucleotide sequence ID" value="NZ_LLXS01000037.1"/>
</dbReference>
<name>A0A0R0AFY6_9GAMM</name>
<evidence type="ECO:0000259" key="3">
    <source>
        <dbReference type="Pfam" id="PF16370"/>
    </source>
</evidence>
<dbReference type="CDD" id="cd00838">
    <property type="entry name" value="MPP_superfamily"/>
    <property type="match status" value="1"/>
</dbReference>
<gene>
    <name evidence="5" type="ORF">ARC78_12810</name>
</gene>
<dbReference type="InterPro" id="IPR004843">
    <property type="entry name" value="Calcineurin-like_PHP"/>
</dbReference>
<evidence type="ECO:0000259" key="4">
    <source>
        <dbReference type="Pfam" id="PF16371"/>
    </source>
</evidence>
<dbReference type="PROSITE" id="PS51257">
    <property type="entry name" value="PROKAR_LIPOPROTEIN"/>
    <property type="match status" value="1"/>
</dbReference>
<protein>
    <submittedName>
        <fullName evidence="5">Calcineurin phosphoesterase</fullName>
    </submittedName>
</protein>
<accession>A0A0R0AFY6</accession>
<feature type="signal peptide" evidence="1">
    <location>
        <begin position="1"/>
        <end position="18"/>
    </location>
</feature>
<dbReference type="PANTHER" id="PTHR43143">
    <property type="entry name" value="METALLOPHOSPHOESTERASE, CALCINEURIN SUPERFAMILY"/>
    <property type="match status" value="1"/>
</dbReference>
<dbReference type="Gene3D" id="3.60.21.10">
    <property type="match status" value="1"/>
</dbReference>
<feature type="domain" description="Calcineurin-like phosphoesterase C-terminal" evidence="3">
    <location>
        <begin position="337"/>
        <end position="498"/>
    </location>
</feature>
<dbReference type="InterPro" id="IPR032285">
    <property type="entry name" value="Metallophos_N"/>
</dbReference>
<dbReference type="InterPro" id="IPR013783">
    <property type="entry name" value="Ig-like_fold"/>
</dbReference>
<dbReference type="Pfam" id="PF00149">
    <property type="entry name" value="Metallophos"/>
    <property type="match status" value="1"/>
</dbReference>
<organism evidence="5 6">
    <name type="scientific">Stenotrophomonas pictorum JCM 9942</name>
    <dbReference type="NCBI Taxonomy" id="1236960"/>
    <lineage>
        <taxon>Bacteria</taxon>
        <taxon>Pseudomonadati</taxon>
        <taxon>Pseudomonadota</taxon>
        <taxon>Gammaproteobacteria</taxon>
        <taxon>Lysobacterales</taxon>
        <taxon>Lysobacteraceae</taxon>
        <taxon>Stenotrophomonas</taxon>
    </lineage>
</organism>
<evidence type="ECO:0000256" key="1">
    <source>
        <dbReference type="SAM" id="SignalP"/>
    </source>
</evidence>
<dbReference type="Gene3D" id="2.60.40.10">
    <property type="entry name" value="Immunoglobulins"/>
    <property type="match status" value="1"/>
</dbReference>
<proteinExistence type="predicted"/>
<dbReference type="Pfam" id="PF16370">
    <property type="entry name" value="MetallophosC"/>
    <property type="match status" value="1"/>
</dbReference>
<keyword evidence="1" id="KW-0732">Signal</keyword>
<comment type="caution">
    <text evidence="5">The sequence shown here is derived from an EMBL/GenBank/DDBJ whole genome shotgun (WGS) entry which is preliminary data.</text>
</comment>